<gene>
    <name evidence="2" type="ORF">LX81_01114</name>
</gene>
<dbReference type="SUPFAM" id="SSF54909">
    <property type="entry name" value="Dimeric alpha+beta barrel"/>
    <property type="match status" value="1"/>
</dbReference>
<keyword evidence="2" id="KW-0808">Transferase</keyword>
<comment type="caution">
    <text evidence="2">The sequence shown here is derived from an EMBL/GenBank/DDBJ whole genome shotgun (WGS) entry which is preliminary data.</text>
</comment>
<dbReference type="InterPro" id="IPR011008">
    <property type="entry name" value="Dimeric_a/b-barrel"/>
</dbReference>
<protein>
    <submittedName>
        <fullName evidence="2">Putative acetyltransferase</fullName>
    </submittedName>
</protein>
<dbReference type="AlphaFoldDB" id="A0A2W7NEY6"/>
<dbReference type="RefSeq" id="WP_111536279.1">
    <property type="nucleotide sequence ID" value="NZ_QKZL01000003.1"/>
</dbReference>
<dbReference type="Pfam" id="PF03992">
    <property type="entry name" value="ABM"/>
    <property type="match status" value="1"/>
</dbReference>
<evidence type="ECO:0000259" key="1">
    <source>
        <dbReference type="Pfam" id="PF03992"/>
    </source>
</evidence>
<reference evidence="2 3" key="1">
    <citation type="submission" date="2018-06" db="EMBL/GenBank/DDBJ databases">
        <title>Genomic Encyclopedia of Archaeal and Bacterial Type Strains, Phase II (KMG-II): from individual species to whole genera.</title>
        <authorList>
            <person name="Goeker M."/>
        </authorList>
    </citation>
    <scope>NUCLEOTIDE SEQUENCE [LARGE SCALE GENOMIC DNA]</scope>
    <source>
        <strain evidence="2 3">DSM 22009</strain>
    </source>
</reference>
<dbReference type="GO" id="GO:0016740">
    <property type="term" value="F:transferase activity"/>
    <property type="evidence" value="ECO:0007669"/>
    <property type="project" value="UniProtKB-KW"/>
</dbReference>
<organism evidence="2 3">
    <name type="scientific">Palleronia aestuarii</name>
    <dbReference type="NCBI Taxonomy" id="568105"/>
    <lineage>
        <taxon>Bacteria</taxon>
        <taxon>Pseudomonadati</taxon>
        <taxon>Pseudomonadota</taxon>
        <taxon>Alphaproteobacteria</taxon>
        <taxon>Rhodobacterales</taxon>
        <taxon>Roseobacteraceae</taxon>
        <taxon>Palleronia</taxon>
    </lineage>
</organism>
<dbReference type="InterPro" id="IPR007138">
    <property type="entry name" value="ABM_dom"/>
</dbReference>
<keyword evidence="3" id="KW-1185">Reference proteome</keyword>
<dbReference type="OrthoDB" id="9797178at2"/>
<name>A0A2W7NEY6_9RHOB</name>
<dbReference type="EMBL" id="QKZL01000003">
    <property type="protein sequence ID" value="PZX18480.1"/>
    <property type="molecule type" value="Genomic_DNA"/>
</dbReference>
<evidence type="ECO:0000313" key="2">
    <source>
        <dbReference type="EMBL" id="PZX18480.1"/>
    </source>
</evidence>
<dbReference type="Proteomes" id="UP000248916">
    <property type="component" value="Unassembled WGS sequence"/>
</dbReference>
<accession>A0A2W7NEY6</accession>
<sequence>MIWIEGRLVCATSEEAETVRAHLAEHIRLSRAEPGCLSFEVAPSDDPLIWTVRESFVDRAAFDRHVSRTRQSEWGQATAGIRRDFAEKDA</sequence>
<evidence type="ECO:0000313" key="3">
    <source>
        <dbReference type="Proteomes" id="UP000248916"/>
    </source>
</evidence>
<feature type="domain" description="ABM" evidence="1">
    <location>
        <begin position="11"/>
        <end position="72"/>
    </location>
</feature>
<dbReference type="Gene3D" id="3.30.70.100">
    <property type="match status" value="1"/>
</dbReference>
<proteinExistence type="predicted"/>